<gene>
    <name evidence="2" type="ORF">GTP90_02605</name>
</gene>
<dbReference type="RefSeq" id="WP_161082007.1">
    <property type="nucleotide sequence ID" value="NZ_WWCX01000001.1"/>
</dbReference>
<organism evidence="2 3">
    <name type="scientific">Duganella vulcania</name>
    <dbReference type="NCBI Taxonomy" id="2692166"/>
    <lineage>
        <taxon>Bacteria</taxon>
        <taxon>Pseudomonadati</taxon>
        <taxon>Pseudomonadota</taxon>
        <taxon>Betaproteobacteria</taxon>
        <taxon>Burkholderiales</taxon>
        <taxon>Oxalobacteraceae</taxon>
        <taxon>Telluria group</taxon>
        <taxon>Duganella</taxon>
    </lineage>
</organism>
<dbReference type="AlphaFoldDB" id="A0A845GJB8"/>
<protein>
    <recommendedName>
        <fullName evidence="4">Metal-dependent hydrolase</fullName>
    </recommendedName>
</protein>
<evidence type="ECO:0000256" key="1">
    <source>
        <dbReference type="SAM" id="Phobius"/>
    </source>
</evidence>
<dbReference type="Pfam" id="PF04307">
    <property type="entry name" value="YdjM"/>
    <property type="match status" value="1"/>
</dbReference>
<evidence type="ECO:0008006" key="4">
    <source>
        <dbReference type="Google" id="ProtNLM"/>
    </source>
</evidence>
<sequence length="160" mass="17267">MKASSHMLLGTALYAGYVAMTGRPLSIVEMAVAAVASLLPDIDHPKSTFGRIVPIISVPLSAIVGHRGITHSLLAVFGMALLGATSFHSSSLAMALVIGYLSHLVGDFFTNSGIPLAWPLKRRYVIPLLKTGSFAEYLLMVVLCFVLFWLIAIDLPRLTW</sequence>
<dbReference type="InterPro" id="IPR007404">
    <property type="entry name" value="YdjM-like"/>
</dbReference>
<evidence type="ECO:0000313" key="3">
    <source>
        <dbReference type="Proteomes" id="UP000447355"/>
    </source>
</evidence>
<dbReference type="EMBL" id="WWCX01000001">
    <property type="protein sequence ID" value="MYM92749.1"/>
    <property type="molecule type" value="Genomic_DNA"/>
</dbReference>
<feature type="transmembrane region" description="Helical" evidence="1">
    <location>
        <begin position="73"/>
        <end position="101"/>
    </location>
</feature>
<dbReference type="Proteomes" id="UP000447355">
    <property type="component" value="Unassembled WGS sequence"/>
</dbReference>
<keyword evidence="1" id="KW-1133">Transmembrane helix</keyword>
<accession>A0A845GJB8</accession>
<dbReference type="PANTHER" id="PTHR35531:SF1">
    <property type="entry name" value="INNER MEMBRANE PROTEIN YBCI-RELATED"/>
    <property type="match status" value="1"/>
</dbReference>
<dbReference type="PANTHER" id="PTHR35531">
    <property type="entry name" value="INNER MEMBRANE PROTEIN YBCI-RELATED"/>
    <property type="match status" value="1"/>
</dbReference>
<name>A0A845GJB8_9BURK</name>
<keyword evidence="1" id="KW-0472">Membrane</keyword>
<feature type="transmembrane region" description="Helical" evidence="1">
    <location>
        <begin position="137"/>
        <end position="155"/>
    </location>
</feature>
<proteinExistence type="predicted"/>
<comment type="caution">
    <text evidence="2">The sequence shown here is derived from an EMBL/GenBank/DDBJ whole genome shotgun (WGS) entry which is preliminary data.</text>
</comment>
<evidence type="ECO:0000313" key="2">
    <source>
        <dbReference type="EMBL" id="MYM92749.1"/>
    </source>
</evidence>
<keyword evidence="1" id="KW-0812">Transmembrane</keyword>
<reference evidence="2" key="1">
    <citation type="submission" date="2019-12" db="EMBL/GenBank/DDBJ databases">
        <title>Novel species isolated from a subtropical stream in China.</title>
        <authorList>
            <person name="Lu H."/>
        </authorList>
    </citation>
    <scope>NUCLEOTIDE SEQUENCE [LARGE SCALE GENOMIC DNA]</scope>
    <source>
        <strain evidence="2">FT81W</strain>
    </source>
</reference>
<feature type="transmembrane region" description="Helical" evidence="1">
    <location>
        <begin position="49"/>
        <end position="66"/>
    </location>
</feature>